<dbReference type="Pfam" id="PF04650">
    <property type="entry name" value="YSIRK_signal"/>
    <property type="match status" value="1"/>
</dbReference>
<dbReference type="KEGG" id="sins:PW252_10835"/>
<dbReference type="EMBL" id="CP118735">
    <property type="protein sequence ID" value="WNY51045.1"/>
    <property type="molecule type" value="Genomic_DNA"/>
</dbReference>
<comment type="catalytic activity">
    <reaction evidence="1">
        <text>Hydrolyzes the link between N-acetylmuramoyl residues and L-amino acid residues in certain cell-wall glycopeptides.</text>
        <dbReference type="EC" id="3.5.1.28"/>
    </reaction>
</comment>
<evidence type="ECO:0000256" key="5">
    <source>
        <dbReference type="SAM" id="SignalP"/>
    </source>
</evidence>
<dbReference type="SMART" id="SM00287">
    <property type="entry name" value="SH3b"/>
    <property type="match status" value="2"/>
</dbReference>
<dbReference type="Gene3D" id="3.90.1720.10">
    <property type="entry name" value="endopeptidase domain like (from Nostoc punctiforme)"/>
    <property type="match status" value="1"/>
</dbReference>
<feature type="region of interest" description="Disordered" evidence="4">
    <location>
        <begin position="40"/>
        <end position="208"/>
    </location>
</feature>
<dbReference type="InterPro" id="IPR038765">
    <property type="entry name" value="Papain-like_cys_pep_sf"/>
</dbReference>
<dbReference type="Gene3D" id="2.30.30.40">
    <property type="entry name" value="SH3 Domains"/>
    <property type="match status" value="2"/>
</dbReference>
<keyword evidence="3 5" id="KW-0732">Signal</keyword>
<feature type="compositionally biased region" description="Low complexity" evidence="4">
    <location>
        <begin position="132"/>
        <end position="203"/>
    </location>
</feature>
<accession>A0AA96VZX7</accession>
<dbReference type="EC" id="3.5.1.28" evidence="2"/>
<feature type="chain" id="PRO_5041695626" description="N-acetylmuramoyl-L-alanine amidase" evidence="5">
    <location>
        <begin position="41"/>
        <end position="602"/>
    </location>
</feature>
<dbReference type="InterPro" id="IPR005877">
    <property type="entry name" value="YSIRK_signal_dom"/>
</dbReference>
<reference evidence="7" key="1">
    <citation type="submission" date="2023-02" db="EMBL/GenBank/DDBJ databases">
        <title>Streptococcus sp. Genome Sequencing and Assembly.</title>
        <authorList>
            <person name="Shore S.M."/>
            <person name="Nicholson T.L."/>
        </authorList>
    </citation>
    <scope>NUCLEOTIDE SEQUENCE</scope>
    <source>
        <strain evidence="7">29887</strain>
    </source>
</reference>
<evidence type="ECO:0000256" key="3">
    <source>
        <dbReference type="ARBA" id="ARBA00022729"/>
    </source>
</evidence>
<feature type="compositionally biased region" description="Low complexity" evidence="4">
    <location>
        <begin position="41"/>
        <end position="103"/>
    </location>
</feature>
<dbReference type="RefSeq" id="WP_248049207.1">
    <property type="nucleotide sequence ID" value="NZ_CP118735.1"/>
</dbReference>
<organism evidence="7">
    <name type="scientific">Streptococcus iners</name>
    <dbReference type="NCBI Taxonomy" id="3028084"/>
    <lineage>
        <taxon>Bacteria</taxon>
        <taxon>Bacillati</taxon>
        <taxon>Bacillota</taxon>
        <taxon>Bacilli</taxon>
        <taxon>Lactobacillales</taxon>
        <taxon>Streptococcaceae</taxon>
        <taxon>Streptococcus</taxon>
    </lineage>
</organism>
<proteinExistence type="predicted"/>
<feature type="signal peptide" evidence="5">
    <location>
        <begin position="1"/>
        <end position="40"/>
    </location>
</feature>
<gene>
    <name evidence="7" type="ORF">PW252_10835</name>
</gene>
<dbReference type="PROSITE" id="PS50911">
    <property type="entry name" value="CHAP"/>
    <property type="match status" value="1"/>
</dbReference>
<protein>
    <recommendedName>
        <fullName evidence="2">N-acetylmuramoyl-L-alanine amidase</fullName>
        <ecNumber evidence="2">3.5.1.28</ecNumber>
    </recommendedName>
</protein>
<dbReference type="GO" id="GO:0008745">
    <property type="term" value="F:N-acetylmuramoyl-L-alanine amidase activity"/>
    <property type="evidence" value="ECO:0007669"/>
    <property type="project" value="UniProtKB-EC"/>
</dbReference>
<feature type="domain" description="Peptidase C51" evidence="6">
    <location>
        <begin position="202"/>
        <end position="321"/>
    </location>
</feature>
<dbReference type="Gene3D" id="2.60.40.3760">
    <property type="match status" value="1"/>
</dbReference>
<dbReference type="InterPro" id="IPR013688">
    <property type="entry name" value="GBS_Bsp-like"/>
</dbReference>
<evidence type="ECO:0000313" key="7">
    <source>
        <dbReference type="EMBL" id="WNY51045.1"/>
    </source>
</evidence>
<dbReference type="Pfam" id="PF08460">
    <property type="entry name" value="SH3_5"/>
    <property type="match status" value="2"/>
</dbReference>
<evidence type="ECO:0000256" key="4">
    <source>
        <dbReference type="SAM" id="MobiDB-lite"/>
    </source>
</evidence>
<dbReference type="InterPro" id="IPR007921">
    <property type="entry name" value="CHAP_dom"/>
</dbReference>
<dbReference type="NCBIfam" id="TIGR01168">
    <property type="entry name" value="YSIRK_signal"/>
    <property type="match status" value="1"/>
</dbReference>
<dbReference type="SUPFAM" id="SSF54001">
    <property type="entry name" value="Cysteine proteinases"/>
    <property type="match status" value="1"/>
</dbReference>
<evidence type="ECO:0000259" key="6">
    <source>
        <dbReference type="PROSITE" id="PS50911"/>
    </source>
</evidence>
<dbReference type="Pfam" id="PF08481">
    <property type="entry name" value="GBS_Bsp-like"/>
    <property type="match status" value="1"/>
</dbReference>
<feature type="compositionally biased region" description="Polar residues" evidence="4">
    <location>
        <begin position="108"/>
        <end position="131"/>
    </location>
</feature>
<evidence type="ECO:0000256" key="2">
    <source>
        <dbReference type="ARBA" id="ARBA00011901"/>
    </source>
</evidence>
<dbReference type="AlphaFoldDB" id="A0AA96VZX7"/>
<name>A0AA96VZX7_9STRE</name>
<evidence type="ECO:0000256" key="1">
    <source>
        <dbReference type="ARBA" id="ARBA00001561"/>
    </source>
</evidence>
<sequence length="602" mass="65967">MTKTSLTANQPRFSIRTYSLGAASVLLAYACLAAGPVAHANTDTNTNTSTNLRTVQTSTSSSTGQEIPTQITQPTTPQTGTEQTTTSTTTSPSNSGQTGQTSQEKIKTGTSISADQQTQLTIPETNQAKTASSQTSSPQTTPTTRDNQTQTTPTSSSHPRTSTPSTSSSAISQKTNTQTQTNTTRTRPTTQTRTASTRSSSTSALGDDYPYTAVDAIDPWRLYTRQCTSFVAFRLSKVNGFEIPPAYGNADAWGHRARREGYRVDMNPAIGAVAWWTSPMHVAWVSSIQGDMVEIEEYNYGARYTYGRRMIHKNSVSGYIHFKDLAGSPVSQTSPAATQTHTSSLANSGTYTFTQQAPIKAQAKQSSTTLDYYYAGESVRYDRVLTADGYQWLSYLSYSGQRRYIPIKQVQSSPAPQQPIVSTPTKPQGTIHITNINQAEGSFEVIITNVKSPKTIKSVSIPIWSDNNGQDDIIWYPAQRQNDGSYKVNVQASKHKNDRGLYHIHVYYTDSSNKLEFITGTTTQLTAISQQTNQTNSNLPASGTYYFKSKTIVRNRPSQSASEITYYGAGSSVRYDRVVTAEGRQWISYVSFSGARRYIAIP</sequence>
<dbReference type="InterPro" id="IPR003646">
    <property type="entry name" value="SH3-like_bac-type"/>
</dbReference>
<dbReference type="Pfam" id="PF05257">
    <property type="entry name" value="CHAP"/>
    <property type="match status" value="1"/>
</dbReference>
<dbReference type="PROSITE" id="PS51257">
    <property type="entry name" value="PROKAR_LIPOPROTEIN"/>
    <property type="match status" value="1"/>
</dbReference>